<keyword evidence="2" id="KW-1133">Transmembrane helix</keyword>
<feature type="transmembrane region" description="Helical" evidence="2">
    <location>
        <begin position="250"/>
        <end position="272"/>
    </location>
</feature>
<accession>A0AAV9UD09</accession>
<keyword evidence="2" id="KW-0472">Membrane</keyword>
<organism evidence="3 4">
    <name type="scientific">Orbilia brochopaga</name>
    <dbReference type="NCBI Taxonomy" id="3140254"/>
    <lineage>
        <taxon>Eukaryota</taxon>
        <taxon>Fungi</taxon>
        <taxon>Dikarya</taxon>
        <taxon>Ascomycota</taxon>
        <taxon>Pezizomycotina</taxon>
        <taxon>Orbiliomycetes</taxon>
        <taxon>Orbiliales</taxon>
        <taxon>Orbiliaceae</taxon>
        <taxon>Orbilia</taxon>
    </lineage>
</organism>
<reference evidence="3 4" key="1">
    <citation type="submission" date="2019-10" db="EMBL/GenBank/DDBJ databases">
        <authorList>
            <person name="Palmer J.M."/>
        </authorList>
    </citation>
    <scope>NUCLEOTIDE SEQUENCE [LARGE SCALE GENOMIC DNA]</scope>
    <source>
        <strain evidence="3 4">TWF696</strain>
    </source>
</reference>
<protein>
    <submittedName>
        <fullName evidence="3">Uncharacterized protein</fullName>
    </submittedName>
</protein>
<dbReference type="EMBL" id="JAVHNQ010000009">
    <property type="protein sequence ID" value="KAK6338689.1"/>
    <property type="molecule type" value="Genomic_DNA"/>
</dbReference>
<evidence type="ECO:0000256" key="2">
    <source>
        <dbReference type="SAM" id="Phobius"/>
    </source>
</evidence>
<feature type="region of interest" description="Disordered" evidence="1">
    <location>
        <begin position="135"/>
        <end position="164"/>
    </location>
</feature>
<gene>
    <name evidence="3" type="ORF">TWF696_009501</name>
</gene>
<proteinExistence type="predicted"/>
<name>A0AAV9UD09_9PEZI</name>
<evidence type="ECO:0000313" key="3">
    <source>
        <dbReference type="EMBL" id="KAK6338689.1"/>
    </source>
</evidence>
<comment type="caution">
    <text evidence="3">The sequence shown here is derived from an EMBL/GenBank/DDBJ whole genome shotgun (WGS) entry which is preliminary data.</text>
</comment>
<dbReference type="AlphaFoldDB" id="A0AAV9UD09"/>
<sequence>MLDYNHNTSVIDVSGSNIAGELNAESDQDVPPISGSSSHEGRTNDTTIPDEDAYSVASSRTLCPSSPRSFSSTISTVVDWEGNEPEHLCHDDRDSDSSEARTCPHCLIASLEDRVSDFKTEVINLRLAFTALSTSKDDAASPETPTEAASEIAPCTAEAKSDSEITPVGTTTRIAGLHLRSVPLSRAKTTTAPENDTSDMRSFLLVSKAPLEPSCTNCNIRRTSPNTDVPVKNSPRRGISTGTSGFFSELLATLSLFVAIMFVWSLAAALILRSTIEDMLEDADFQADADAVAWYMLDG</sequence>
<dbReference type="Proteomes" id="UP001375240">
    <property type="component" value="Unassembled WGS sequence"/>
</dbReference>
<evidence type="ECO:0000313" key="4">
    <source>
        <dbReference type="Proteomes" id="UP001375240"/>
    </source>
</evidence>
<keyword evidence="2" id="KW-0812">Transmembrane</keyword>
<feature type="region of interest" description="Disordered" evidence="1">
    <location>
        <begin position="23"/>
        <end position="50"/>
    </location>
</feature>
<evidence type="ECO:0000256" key="1">
    <source>
        <dbReference type="SAM" id="MobiDB-lite"/>
    </source>
</evidence>
<keyword evidence="4" id="KW-1185">Reference proteome</keyword>